<dbReference type="Proteomes" id="UP000789366">
    <property type="component" value="Unassembled WGS sequence"/>
</dbReference>
<comment type="caution">
    <text evidence="1">The sequence shown here is derived from an EMBL/GenBank/DDBJ whole genome shotgun (WGS) entry which is preliminary data.</text>
</comment>
<evidence type="ECO:0000313" key="1">
    <source>
        <dbReference type="EMBL" id="CAG8679957.1"/>
    </source>
</evidence>
<accession>A0ACA9P190</accession>
<name>A0ACA9P190_9GLOM</name>
<gene>
    <name evidence="1" type="ORF">SPELUC_LOCUS10102</name>
</gene>
<proteinExistence type="predicted"/>
<reference evidence="1" key="1">
    <citation type="submission" date="2021-06" db="EMBL/GenBank/DDBJ databases">
        <authorList>
            <person name="Kallberg Y."/>
            <person name="Tangrot J."/>
            <person name="Rosling A."/>
        </authorList>
    </citation>
    <scope>NUCLEOTIDE SEQUENCE</scope>
    <source>
        <strain evidence="1">28 12/20/2015</strain>
    </source>
</reference>
<keyword evidence="2" id="KW-1185">Reference proteome</keyword>
<sequence>MLRDQINQSVYYTANRISQQDVTNEEANELLDIQEDSIDEPQATLDQMIEFAGLHNVKEIWAITFTQNMITLPNNSPIPYLYLFREERADFREENITTFEQRIVYGKLHSMYKKALNKALENKKRKGKGRPLGTKRLKSSHEAVKPKVKQQCRCKRCGNVGHYQKNCKYE</sequence>
<organism evidence="1 2">
    <name type="scientific">Cetraspora pellucida</name>
    <dbReference type="NCBI Taxonomy" id="1433469"/>
    <lineage>
        <taxon>Eukaryota</taxon>
        <taxon>Fungi</taxon>
        <taxon>Fungi incertae sedis</taxon>
        <taxon>Mucoromycota</taxon>
        <taxon>Glomeromycotina</taxon>
        <taxon>Glomeromycetes</taxon>
        <taxon>Diversisporales</taxon>
        <taxon>Gigasporaceae</taxon>
        <taxon>Cetraspora</taxon>
    </lineage>
</organism>
<protein>
    <submittedName>
        <fullName evidence="1">15508_t:CDS:1</fullName>
    </submittedName>
</protein>
<evidence type="ECO:0000313" key="2">
    <source>
        <dbReference type="Proteomes" id="UP000789366"/>
    </source>
</evidence>
<dbReference type="EMBL" id="CAJVPW010018085">
    <property type="protein sequence ID" value="CAG8679957.1"/>
    <property type="molecule type" value="Genomic_DNA"/>
</dbReference>